<dbReference type="SUPFAM" id="SSF49493">
    <property type="entry name" value="HSP40/DnaJ peptide-binding domain"/>
    <property type="match status" value="2"/>
</dbReference>
<dbReference type="AlphaFoldDB" id="A0A8K0KF58"/>
<keyword evidence="3" id="KW-0863">Zinc-finger</keyword>
<feature type="non-terminal residue" evidence="6">
    <location>
        <position position="135"/>
    </location>
</feature>
<dbReference type="Pfam" id="PF01556">
    <property type="entry name" value="DnaJ_C"/>
    <property type="match status" value="1"/>
</dbReference>
<dbReference type="CDD" id="cd10747">
    <property type="entry name" value="DnaJ_C"/>
    <property type="match status" value="1"/>
</dbReference>
<keyword evidence="2" id="KW-0677">Repeat</keyword>
<dbReference type="GO" id="GO:0008270">
    <property type="term" value="F:zinc ion binding"/>
    <property type="evidence" value="ECO:0007669"/>
    <property type="project" value="UniProtKB-KW"/>
</dbReference>
<dbReference type="InterPro" id="IPR008971">
    <property type="entry name" value="HSP40/DnaJ_pept-bd"/>
</dbReference>
<dbReference type="FunFam" id="2.60.260.20:FF:000003">
    <property type="entry name" value="DnaJ subfamily A member 2"/>
    <property type="match status" value="1"/>
</dbReference>
<keyword evidence="7" id="KW-1185">Reference proteome</keyword>
<evidence type="ECO:0000313" key="6">
    <source>
        <dbReference type="EMBL" id="KAG8231208.1"/>
    </source>
</evidence>
<evidence type="ECO:0000313" key="7">
    <source>
        <dbReference type="Proteomes" id="UP000792457"/>
    </source>
</evidence>
<keyword evidence="4" id="KW-0862">Zinc</keyword>
<evidence type="ECO:0000256" key="1">
    <source>
        <dbReference type="ARBA" id="ARBA00022723"/>
    </source>
</evidence>
<comment type="caution">
    <text evidence="6">The sequence shown here is derived from an EMBL/GenBank/DDBJ whole genome shotgun (WGS) entry which is preliminary data.</text>
</comment>
<dbReference type="GO" id="GO:0030544">
    <property type="term" value="F:Hsp70 protein binding"/>
    <property type="evidence" value="ECO:0007669"/>
    <property type="project" value="InterPro"/>
</dbReference>
<keyword evidence="1" id="KW-0479">Metal-binding</keyword>
<feature type="domain" description="Chaperone DnaJ C-terminal" evidence="5">
    <location>
        <begin position="32"/>
        <end position="122"/>
    </location>
</feature>
<evidence type="ECO:0000256" key="4">
    <source>
        <dbReference type="ARBA" id="ARBA00022833"/>
    </source>
</evidence>
<protein>
    <recommendedName>
        <fullName evidence="5">Chaperone DnaJ C-terminal domain-containing protein</fullName>
    </recommendedName>
</protein>
<reference evidence="6" key="2">
    <citation type="submission" date="2017-10" db="EMBL/GenBank/DDBJ databases">
        <title>Ladona fulva Genome sequencing and assembly.</title>
        <authorList>
            <person name="Murali S."/>
            <person name="Richards S."/>
            <person name="Bandaranaike D."/>
            <person name="Bellair M."/>
            <person name="Blankenburg K."/>
            <person name="Chao H."/>
            <person name="Dinh H."/>
            <person name="Doddapaneni H."/>
            <person name="Dugan-Rocha S."/>
            <person name="Elkadiri S."/>
            <person name="Gnanaolivu R."/>
            <person name="Hernandez B."/>
            <person name="Skinner E."/>
            <person name="Javaid M."/>
            <person name="Lee S."/>
            <person name="Li M."/>
            <person name="Ming W."/>
            <person name="Munidasa M."/>
            <person name="Muniz J."/>
            <person name="Nguyen L."/>
            <person name="Hughes D."/>
            <person name="Osuji N."/>
            <person name="Pu L.-L."/>
            <person name="Puazo M."/>
            <person name="Qu C."/>
            <person name="Quiroz J."/>
            <person name="Raj R."/>
            <person name="Weissenberger G."/>
            <person name="Xin Y."/>
            <person name="Zou X."/>
            <person name="Han Y."/>
            <person name="Worley K."/>
            <person name="Muzny D."/>
            <person name="Gibbs R."/>
        </authorList>
    </citation>
    <scope>NUCLEOTIDE SEQUENCE</scope>
    <source>
        <strain evidence="6">Sampled in the wild</strain>
    </source>
</reference>
<dbReference type="InterPro" id="IPR002939">
    <property type="entry name" value="DnaJ_C"/>
</dbReference>
<dbReference type="PANTHER" id="PTHR43888">
    <property type="entry name" value="DNAJ-LIKE-2, ISOFORM A-RELATED"/>
    <property type="match status" value="1"/>
</dbReference>
<name>A0A8K0KF58_LADFU</name>
<sequence length="135" mass="14994">MAPGMTQQIQARCYECNGKGEVINEKDRCTGCKAQKVVNETKILEVHVDKGMKEGQKIYFRGEGDQQPDVDTGDVIIILQQKAHPKFQRSGNDLAMVHTLTLTEALCGFTFLLEHLDGRELLITHSAGRVVKPGK</sequence>
<dbReference type="InterPro" id="IPR044713">
    <property type="entry name" value="DNJA1/2-like"/>
</dbReference>
<dbReference type="EMBL" id="KZ308543">
    <property type="protein sequence ID" value="KAG8231208.1"/>
    <property type="molecule type" value="Genomic_DNA"/>
</dbReference>
<evidence type="ECO:0000256" key="2">
    <source>
        <dbReference type="ARBA" id="ARBA00022737"/>
    </source>
</evidence>
<dbReference type="OrthoDB" id="550424at2759"/>
<dbReference type="FunFam" id="2.60.260.20:FF:000068">
    <property type="entry name" value="Chaperone protein dnaJ 3"/>
    <property type="match status" value="1"/>
</dbReference>
<dbReference type="Gene3D" id="2.10.230.10">
    <property type="entry name" value="Heat shock protein DnaJ, cysteine-rich domain"/>
    <property type="match status" value="1"/>
</dbReference>
<dbReference type="GO" id="GO:0006457">
    <property type="term" value="P:protein folding"/>
    <property type="evidence" value="ECO:0007669"/>
    <property type="project" value="InterPro"/>
</dbReference>
<dbReference type="Gene3D" id="2.60.260.20">
    <property type="entry name" value="Urease metallochaperone UreE, N-terminal domain"/>
    <property type="match status" value="2"/>
</dbReference>
<dbReference type="FunFam" id="2.10.230.10:FF:000001">
    <property type="entry name" value="DnaJ subfamily A member 2"/>
    <property type="match status" value="1"/>
</dbReference>
<accession>A0A8K0KF58</accession>
<dbReference type="Proteomes" id="UP000792457">
    <property type="component" value="Unassembled WGS sequence"/>
</dbReference>
<gene>
    <name evidence="6" type="ORF">J437_LFUL010905</name>
</gene>
<dbReference type="GO" id="GO:0051082">
    <property type="term" value="F:unfolded protein binding"/>
    <property type="evidence" value="ECO:0007669"/>
    <property type="project" value="InterPro"/>
</dbReference>
<evidence type="ECO:0000259" key="5">
    <source>
        <dbReference type="Pfam" id="PF01556"/>
    </source>
</evidence>
<proteinExistence type="predicted"/>
<reference evidence="6" key="1">
    <citation type="submission" date="2013-04" db="EMBL/GenBank/DDBJ databases">
        <authorList>
            <person name="Qu J."/>
            <person name="Murali S.C."/>
            <person name="Bandaranaike D."/>
            <person name="Bellair M."/>
            <person name="Blankenburg K."/>
            <person name="Chao H."/>
            <person name="Dinh H."/>
            <person name="Doddapaneni H."/>
            <person name="Downs B."/>
            <person name="Dugan-Rocha S."/>
            <person name="Elkadiri S."/>
            <person name="Gnanaolivu R.D."/>
            <person name="Hernandez B."/>
            <person name="Javaid M."/>
            <person name="Jayaseelan J.C."/>
            <person name="Lee S."/>
            <person name="Li M."/>
            <person name="Ming W."/>
            <person name="Munidasa M."/>
            <person name="Muniz J."/>
            <person name="Nguyen L."/>
            <person name="Ongeri F."/>
            <person name="Osuji N."/>
            <person name="Pu L.-L."/>
            <person name="Puazo M."/>
            <person name="Qu C."/>
            <person name="Quiroz J."/>
            <person name="Raj R."/>
            <person name="Weissenberger G."/>
            <person name="Xin Y."/>
            <person name="Zou X."/>
            <person name="Han Y."/>
            <person name="Richards S."/>
            <person name="Worley K."/>
            <person name="Muzny D."/>
            <person name="Gibbs R."/>
        </authorList>
    </citation>
    <scope>NUCLEOTIDE SEQUENCE</scope>
    <source>
        <strain evidence="6">Sampled in the wild</strain>
    </source>
</reference>
<evidence type="ECO:0000256" key="3">
    <source>
        <dbReference type="ARBA" id="ARBA00022771"/>
    </source>
</evidence>
<organism evidence="6 7">
    <name type="scientific">Ladona fulva</name>
    <name type="common">Scarce chaser dragonfly</name>
    <name type="synonym">Libellula fulva</name>
    <dbReference type="NCBI Taxonomy" id="123851"/>
    <lineage>
        <taxon>Eukaryota</taxon>
        <taxon>Metazoa</taxon>
        <taxon>Ecdysozoa</taxon>
        <taxon>Arthropoda</taxon>
        <taxon>Hexapoda</taxon>
        <taxon>Insecta</taxon>
        <taxon>Pterygota</taxon>
        <taxon>Palaeoptera</taxon>
        <taxon>Odonata</taxon>
        <taxon>Epiprocta</taxon>
        <taxon>Anisoptera</taxon>
        <taxon>Libelluloidea</taxon>
        <taxon>Libellulidae</taxon>
        <taxon>Ladona</taxon>
    </lineage>
</organism>